<dbReference type="GO" id="GO:0005794">
    <property type="term" value="C:Golgi apparatus"/>
    <property type="evidence" value="ECO:0007669"/>
    <property type="project" value="TreeGrafter"/>
</dbReference>
<dbReference type="Pfam" id="PF10536">
    <property type="entry name" value="PMD"/>
    <property type="match status" value="1"/>
</dbReference>
<evidence type="ECO:0000313" key="4">
    <source>
        <dbReference type="Proteomes" id="UP000298416"/>
    </source>
</evidence>
<keyword evidence="4" id="KW-1185">Reference proteome</keyword>
<comment type="caution">
    <text evidence="3">The sequence shown here is derived from an EMBL/GenBank/DDBJ whole genome shotgun (WGS) entry which is preliminary data.</text>
</comment>
<feature type="transmembrane region" description="Helical" evidence="1">
    <location>
        <begin position="312"/>
        <end position="333"/>
    </location>
</feature>
<dbReference type="GO" id="GO:0005783">
    <property type="term" value="C:endoplasmic reticulum"/>
    <property type="evidence" value="ECO:0007669"/>
    <property type="project" value="TreeGrafter"/>
</dbReference>
<name>A0A8X8WRR9_SALSN</name>
<reference evidence="3" key="2">
    <citation type="submission" date="2020-08" db="EMBL/GenBank/DDBJ databases">
        <title>Plant Genome Project.</title>
        <authorList>
            <person name="Zhang R.-G."/>
        </authorList>
    </citation>
    <scope>NUCLEOTIDE SEQUENCE</scope>
    <source>
        <strain evidence="3">Huo1</strain>
        <tissue evidence="3">Leaf</tissue>
    </source>
</reference>
<keyword evidence="1" id="KW-1133">Transmembrane helix</keyword>
<dbReference type="EMBL" id="PNBA02000015">
    <property type="protein sequence ID" value="KAG6399559.1"/>
    <property type="molecule type" value="Genomic_DNA"/>
</dbReference>
<dbReference type="AlphaFoldDB" id="A0A8X8WRR9"/>
<gene>
    <name evidence="3" type="ORF">SASPL_141040</name>
</gene>
<dbReference type="InterPro" id="IPR008496">
    <property type="entry name" value="TMEM222/RTE1"/>
</dbReference>
<accession>A0A8X8WRR9</accession>
<organism evidence="3">
    <name type="scientific">Salvia splendens</name>
    <name type="common">Scarlet sage</name>
    <dbReference type="NCBI Taxonomy" id="180675"/>
    <lineage>
        <taxon>Eukaryota</taxon>
        <taxon>Viridiplantae</taxon>
        <taxon>Streptophyta</taxon>
        <taxon>Embryophyta</taxon>
        <taxon>Tracheophyta</taxon>
        <taxon>Spermatophyta</taxon>
        <taxon>Magnoliopsida</taxon>
        <taxon>eudicotyledons</taxon>
        <taxon>Gunneridae</taxon>
        <taxon>Pentapetalae</taxon>
        <taxon>asterids</taxon>
        <taxon>lamiids</taxon>
        <taxon>Lamiales</taxon>
        <taxon>Lamiaceae</taxon>
        <taxon>Nepetoideae</taxon>
        <taxon>Mentheae</taxon>
        <taxon>Salviinae</taxon>
        <taxon>Salvia</taxon>
        <taxon>Salvia subgen. Calosphace</taxon>
        <taxon>core Calosphace</taxon>
    </lineage>
</organism>
<dbReference type="InterPro" id="IPR019557">
    <property type="entry name" value="AminoTfrase-like_pln_mobile"/>
</dbReference>
<sequence length="339" mass="38189">MHERVLGHIERKGFGGLYNCDKPKLLDFSLISALIERWRPKTHTIHLPVGEATVTLQDIERDLLKVLHSKPNDVMAIVPEQDNGSKQFCQSEFHPILDDGCLRCHSPPHKAMGSNEERSVTIEENEMELKQIEPARSRFPCCVVWTPLPLLSWFFPCIGHIGICREDGVILDFAGPNFVCVDNFAFGAPTRYLQLSKEQCCTFLDSPAQDPEGETLQGGNGREVATWDDTLRKSTVEYQHQAYNIFTCNCHSFVANCLNRLKFQAGNWNVVSLAVLIFMKGRFVSRLAILQTYLPFVAVLGLGLVFGGGAFLTYLFIFICVLVGWFLLGTYCCKNLIHV</sequence>
<evidence type="ECO:0000256" key="1">
    <source>
        <dbReference type="SAM" id="Phobius"/>
    </source>
</evidence>
<keyword evidence="1" id="KW-0472">Membrane</keyword>
<dbReference type="Proteomes" id="UP000298416">
    <property type="component" value="Unassembled WGS sequence"/>
</dbReference>
<dbReference type="Pfam" id="PF05608">
    <property type="entry name" value="RTE1"/>
    <property type="match status" value="1"/>
</dbReference>
<reference evidence="3" key="1">
    <citation type="submission" date="2018-01" db="EMBL/GenBank/DDBJ databases">
        <authorList>
            <person name="Mao J.F."/>
        </authorList>
    </citation>
    <scope>NUCLEOTIDE SEQUENCE</scope>
    <source>
        <strain evidence="3">Huo1</strain>
        <tissue evidence="3">Leaf</tissue>
    </source>
</reference>
<evidence type="ECO:0000259" key="2">
    <source>
        <dbReference type="Pfam" id="PF10536"/>
    </source>
</evidence>
<dbReference type="GO" id="GO:0009723">
    <property type="term" value="P:response to ethylene"/>
    <property type="evidence" value="ECO:0007669"/>
    <property type="project" value="TreeGrafter"/>
</dbReference>
<feature type="domain" description="Aminotransferase-like plant mobile" evidence="2">
    <location>
        <begin position="13"/>
        <end position="60"/>
    </location>
</feature>
<dbReference type="GO" id="GO:0010104">
    <property type="term" value="P:regulation of ethylene-activated signaling pathway"/>
    <property type="evidence" value="ECO:0007669"/>
    <property type="project" value="TreeGrafter"/>
</dbReference>
<feature type="transmembrane region" description="Helical" evidence="1">
    <location>
        <begin position="287"/>
        <end position="306"/>
    </location>
</feature>
<keyword evidence="1" id="KW-0812">Transmembrane</keyword>
<evidence type="ECO:0000313" key="3">
    <source>
        <dbReference type="EMBL" id="KAG6399559.1"/>
    </source>
</evidence>
<dbReference type="PANTHER" id="PTHR20921:SF0">
    <property type="entry name" value="TRANSMEMBRANE PROTEIN 222"/>
    <property type="match status" value="1"/>
</dbReference>
<proteinExistence type="predicted"/>
<protein>
    <recommendedName>
        <fullName evidence="2">Aminotransferase-like plant mobile domain-containing protein</fullName>
    </recommendedName>
</protein>
<dbReference type="PANTHER" id="PTHR20921">
    <property type="entry name" value="TRANSMEMBRANE PROTEIN 222"/>
    <property type="match status" value="1"/>
</dbReference>